<evidence type="ECO:0000313" key="2">
    <source>
        <dbReference type="Proteomes" id="UP000054630"/>
    </source>
</evidence>
<comment type="caution">
    <text evidence="1">The sequence shown here is derived from an EMBL/GenBank/DDBJ whole genome shotgun (WGS) entry which is preliminary data.</text>
</comment>
<evidence type="ECO:0000313" key="1">
    <source>
        <dbReference type="EMBL" id="KRX27689.1"/>
    </source>
</evidence>
<name>A0A0V0SLV7_9BILA</name>
<gene>
    <name evidence="1" type="ORF">T07_10202</name>
</gene>
<sequence length="68" mass="7840">MSMGMQVCLITLLQCYQTKTRNRKNTIKFCICGNVSVFQQEFITTAGSNNNNNNTWKFCKCDVYEKVS</sequence>
<protein>
    <submittedName>
        <fullName evidence="1">Uncharacterized protein</fullName>
    </submittedName>
</protein>
<dbReference type="Proteomes" id="UP000054630">
    <property type="component" value="Unassembled WGS sequence"/>
</dbReference>
<dbReference type="EMBL" id="JYDL01000002">
    <property type="protein sequence ID" value="KRX27689.1"/>
    <property type="molecule type" value="Genomic_DNA"/>
</dbReference>
<proteinExistence type="predicted"/>
<reference evidence="1 2" key="1">
    <citation type="submission" date="2015-01" db="EMBL/GenBank/DDBJ databases">
        <title>Evolution of Trichinella species and genotypes.</title>
        <authorList>
            <person name="Korhonen P.K."/>
            <person name="Edoardo P."/>
            <person name="Giuseppe L.R."/>
            <person name="Gasser R.B."/>
        </authorList>
    </citation>
    <scope>NUCLEOTIDE SEQUENCE [LARGE SCALE GENOMIC DNA]</scope>
    <source>
        <strain evidence="1">ISS37</strain>
    </source>
</reference>
<dbReference type="AlphaFoldDB" id="A0A0V0SLV7"/>
<accession>A0A0V0SLV7</accession>
<organism evidence="1 2">
    <name type="scientific">Trichinella nelsoni</name>
    <dbReference type="NCBI Taxonomy" id="6336"/>
    <lineage>
        <taxon>Eukaryota</taxon>
        <taxon>Metazoa</taxon>
        <taxon>Ecdysozoa</taxon>
        <taxon>Nematoda</taxon>
        <taxon>Enoplea</taxon>
        <taxon>Dorylaimia</taxon>
        <taxon>Trichinellida</taxon>
        <taxon>Trichinellidae</taxon>
        <taxon>Trichinella</taxon>
    </lineage>
</organism>
<keyword evidence="2" id="KW-1185">Reference proteome</keyword>